<accession>A0A6J8B543</accession>
<dbReference type="PANTHER" id="PTHR19446">
    <property type="entry name" value="REVERSE TRANSCRIPTASES"/>
    <property type="match status" value="1"/>
</dbReference>
<evidence type="ECO:0000313" key="2">
    <source>
        <dbReference type="Proteomes" id="UP000507470"/>
    </source>
</evidence>
<proteinExistence type="predicted"/>
<organism evidence="1 2">
    <name type="scientific">Mytilus coruscus</name>
    <name type="common">Sea mussel</name>
    <dbReference type="NCBI Taxonomy" id="42192"/>
    <lineage>
        <taxon>Eukaryota</taxon>
        <taxon>Metazoa</taxon>
        <taxon>Spiralia</taxon>
        <taxon>Lophotrochozoa</taxon>
        <taxon>Mollusca</taxon>
        <taxon>Bivalvia</taxon>
        <taxon>Autobranchia</taxon>
        <taxon>Pteriomorphia</taxon>
        <taxon>Mytilida</taxon>
        <taxon>Mytiloidea</taxon>
        <taxon>Mytilidae</taxon>
        <taxon>Mytilinae</taxon>
        <taxon>Mytilus</taxon>
    </lineage>
</organism>
<dbReference type="EMBL" id="CACVKT020002619">
    <property type="protein sequence ID" value="CAC5379042.1"/>
    <property type="molecule type" value="Genomic_DNA"/>
</dbReference>
<name>A0A6J8B543_MYTCO</name>
<keyword evidence="2" id="KW-1185">Reference proteome</keyword>
<dbReference type="AlphaFoldDB" id="A0A6J8B543"/>
<dbReference type="OrthoDB" id="447743at2759"/>
<gene>
    <name evidence="1" type="ORF">MCOR_15146</name>
</gene>
<dbReference type="Proteomes" id="UP000507470">
    <property type="component" value="Unassembled WGS sequence"/>
</dbReference>
<evidence type="ECO:0000313" key="1">
    <source>
        <dbReference type="EMBL" id="CAC5379042.1"/>
    </source>
</evidence>
<sequence length="152" mass="17523">MTKNMVENSYIDTSMQKGGIAGFSGCVEHTSVFSQLIHEAKTGKKNLAVVWLDLANAYGSVPHKLIEMAMDHYHIPEHIKKIVQKYFGGIQLQFTVDHSVAEVRERNIYGLYHLTDTIHYEYEYHHEGSKKEKQEVQRQIQGFFTSNKRVHG</sequence>
<evidence type="ECO:0008006" key="3">
    <source>
        <dbReference type="Google" id="ProtNLM"/>
    </source>
</evidence>
<protein>
    <recommendedName>
        <fullName evidence="3">Reverse transcriptase domain-containing protein</fullName>
    </recommendedName>
</protein>
<reference evidence="1 2" key="1">
    <citation type="submission" date="2020-06" db="EMBL/GenBank/DDBJ databases">
        <authorList>
            <person name="Li R."/>
            <person name="Bekaert M."/>
        </authorList>
    </citation>
    <scope>NUCLEOTIDE SEQUENCE [LARGE SCALE GENOMIC DNA]</scope>
    <source>
        <strain evidence="2">wild</strain>
    </source>
</reference>